<dbReference type="AlphaFoldDB" id="A0AAE1UQY7"/>
<dbReference type="Proteomes" id="UP001291623">
    <property type="component" value="Unassembled WGS sequence"/>
</dbReference>
<organism evidence="1 2">
    <name type="scientific">Anisodus tanguticus</name>
    <dbReference type="NCBI Taxonomy" id="243964"/>
    <lineage>
        <taxon>Eukaryota</taxon>
        <taxon>Viridiplantae</taxon>
        <taxon>Streptophyta</taxon>
        <taxon>Embryophyta</taxon>
        <taxon>Tracheophyta</taxon>
        <taxon>Spermatophyta</taxon>
        <taxon>Magnoliopsida</taxon>
        <taxon>eudicotyledons</taxon>
        <taxon>Gunneridae</taxon>
        <taxon>Pentapetalae</taxon>
        <taxon>asterids</taxon>
        <taxon>lamiids</taxon>
        <taxon>Solanales</taxon>
        <taxon>Solanaceae</taxon>
        <taxon>Solanoideae</taxon>
        <taxon>Hyoscyameae</taxon>
        <taxon>Anisodus</taxon>
    </lineage>
</organism>
<protein>
    <submittedName>
        <fullName evidence="1">Uncharacterized protein</fullName>
    </submittedName>
</protein>
<proteinExistence type="predicted"/>
<gene>
    <name evidence="1" type="ORF">RND71_039774</name>
</gene>
<comment type="caution">
    <text evidence="1">The sequence shown here is derived from an EMBL/GenBank/DDBJ whole genome shotgun (WGS) entry which is preliminary data.</text>
</comment>
<name>A0AAE1UQY7_9SOLA</name>
<dbReference type="EMBL" id="JAVYJV010000022">
    <property type="protein sequence ID" value="KAK4341273.1"/>
    <property type="molecule type" value="Genomic_DNA"/>
</dbReference>
<keyword evidence="2" id="KW-1185">Reference proteome</keyword>
<evidence type="ECO:0000313" key="1">
    <source>
        <dbReference type="EMBL" id="KAK4341273.1"/>
    </source>
</evidence>
<evidence type="ECO:0000313" key="2">
    <source>
        <dbReference type="Proteomes" id="UP001291623"/>
    </source>
</evidence>
<reference evidence="1" key="1">
    <citation type="submission" date="2023-12" db="EMBL/GenBank/DDBJ databases">
        <title>Genome assembly of Anisodus tanguticus.</title>
        <authorList>
            <person name="Wang Y.-J."/>
        </authorList>
    </citation>
    <scope>NUCLEOTIDE SEQUENCE</scope>
    <source>
        <strain evidence="1">KB-2021</strain>
        <tissue evidence="1">Leaf</tissue>
    </source>
</reference>
<accession>A0AAE1UQY7</accession>
<sequence>MSLATGHSIFWPAMINYFEASQPTLESIAVAWSFPPHGWFKCNTDGSSRGNPGRSSWGLGVCIQMMFVTLL</sequence>